<dbReference type="EMBL" id="LXQA010622930">
    <property type="protein sequence ID" value="MCI62661.1"/>
    <property type="molecule type" value="Genomic_DNA"/>
</dbReference>
<keyword evidence="3" id="KW-1185">Reference proteome</keyword>
<reference evidence="2 3" key="1">
    <citation type="journal article" date="2018" name="Front. Plant Sci.">
        <title>Red Clover (Trifolium pratense) and Zigzag Clover (T. medium) - A Picture of Genomic Similarities and Differences.</title>
        <authorList>
            <person name="Dluhosova J."/>
            <person name="Istvanek J."/>
            <person name="Nedelnik J."/>
            <person name="Repkova J."/>
        </authorList>
    </citation>
    <scope>NUCLEOTIDE SEQUENCE [LARGE SCALE GENOMIC DNA]</scope>
    <source>
        <strain evidence="3">cv. 10/8</strain>
        <tissue evidence="2">Leaf</tissue>
    </source>
</reference>
<proteinExistence type="predicted"/>
<name>A0A392TNA7_9FABA</name>
<accession>A0A392TNA7</accession>
<feature type="region of interest" description="Disordered" evidence="1">
    <location>
        <begin position="1"/>
        <end position="38"/>
    </location>
</feature>
<comment type="caution">
    <text evidence="2">The sequence shown here is derived from an EMBL/GenBank/DDBJ whole genome shotgun (WGS) entry which is preliminary data.</text>
</comment>
<dbReference type="Proteomes" id="UP000265520">
    <property type="component" value="Unassembled WGS sequence"/>
</dbReference>
<protein>
    <submittedName>
        <fullName evidence="2">Uncharacterized protein</fullName>
    </submittedName>
</protein>
<dbReference type="AlphaFoldDB" id="A0A392TNA7"/>
<evidence type="ECO:0000313" key="3">
    <source>
        <dbReference type="Proteomes" id="UP000265520"/>
    </source>
</evidence>
<organism evidence="2 3">
    <name type="scientific">Trifolium medium</name>
    <dbReference type="NCBI Taxonomy" id="97028"/>
    <lineage>
        <taxon>Eukaryota</taxon>
        <taxon>Viridiplantae</taxon>
        <taxon>Streptophyta</taxon>
        <taxon>Embryophyta</taxon>
        <taxon>Tracheophyta</taxon>
        <taxon>Spermatophyta</taxon>
        <taxon>Magnoliopsida</taxon>
        <taxon>eudicotyledons</taxon>
        <taxon>Gunneridae</taxon>
        <taxon>Pentapetalae</taxon>
        <taxon>rosids</taxon>
        <taxon>fabids</taxon>
        <taxon>Fabales</taxon>
        <taxon>Fabaceae</taxon>
        <taxon>Papilionoideae</taxon>
        <taxon>50 kb inversion clade</taxon>
        <taxon>NPAAA clade</taxon>
        <taxon>Hologalegina</taxon>
        <taxon>IRL clade</taxon>
        <taxon>Trifolieae</taxon>
        <taxon>Trifolium</taxon>
    </lineage>
</organism>
<feature type="non-terminal residue" evidence="2">
    <location>
        <position position="1"/>
    </location>
</feature>
<sequence>TSAELTASAIPKPTASAIEKDGQDVEAEVSKPVTKKRK</sequence>
<evidence type="ECO:0000313" key="2">
    <source>
        <dbReference type="EMBL" id="MCI62661.1"/>
    </source>
</evidence>
<evidence type="ECO:0000256" key="1">
    <source>
        <dbReference type="SAM" id="MobiDB-lite"/>
    </source>
</evidence>